<evidence type="ECO:0000313" key="3">
    <source>
        <dbReference type="EMBL" id="KAF3957617.1"/>
    </source>
</evidence>
<dbReference type="EMBL" id="JRKL02002774">
    <property type="protein sequence ID" value="KAF3957617.1"/>
    <property type="molecule type" value="Genomic_DNA"/>
</dbReference>
<feature type="compositionally biased region" description="Basic and acidic residues" evidence="2">
    <location>
        <begin position="26"/>
        <end position="37"/>
    </location>
</feature>
<evidence type="ECO:0000256" key="1">
    <source>
        <dbReference type="SAM" id="Coils"/>
    </source>
</evidence>
<organism evidence="3 4">
    <name type="scientific">Castanea mollissima</name>
    <name type="common">Chinese chestnut</name>
    <dbReference type="NCBI Taxonomy" id="60419"/>
    <lineage>
        <taxon>Eukaryota</taxon>
        <taxon>Viridiplantae</taxon>
        <taxon>Streptophyta</taxon>
        <taxon>Embryophyta</taxon>
        <taxon>Tracheophyta</taxon>
        <taxon>Spermatophyta</taxon>
        <taxon>Magnoliopsida</taxon>
        <taxon>eudicotyledons</taxon>
        <taxon>Gunneridae</taxon>
        <taxon>Pentapetalae</taxon>
        <taxon>rosids</taxon>
        <taxon>fabids</taxon>
        <taxon>Fagales</taxon>
        <taxon>Fagaceae</taxon>
        <taxon>Castanea</taxon>
    </lineage>
</organism>
<comment type="caution">
    <text evidence="3">The sequence shown here is derived from an EMBL/GenBank/DDBJ whole genome shotgun (WGS) entry which is preliminary data.</text>
</comment>
<dbReference type="PANTHER" id="PTHR33144">
    <property type="entry name" value="OS10G0409366 PROTEIN-RELATED"/>
    <property type="match status" value="1"/>
</dbReference>
<sequence length="393" mass="45080">MGRRKTNLRTHSKSLTLERASSQDVDEVRDQETHETSTQDVQPAIRVTRGPSKYLDVWDLPDDEEIELSLNSLHQPVDDGARTFTGFLGTIARKPHMCPIRYLNWKNMPEEFKEECWRVVERKYSVFVNPIAYEALKAFTLQKIGKAWRDYKSRMKKRHYIPHSRNKTRVKNNPPKGCIPEDWDILVDHWYTDDAVAKTDGQPVERAVLYQVLHTRKDGTAVNPVVKAKMDKMKELLEISSNQLQSSDTSGSIAWSPDDVFAKVMGKERKGRIRGVGFGPSPSARSSKSVLTDIEIHSSQARDNEVAQLKASLATMEEKLAGFDEMKQKLSQFEEMEERMEQRVQQRMEQRMEQRMARMLQQISPQCNQDVSLAEHSPSLPKSSAASYQPSSL</sequence>
<feature type="region of interest" description="Disordered" evidence="2">
    <location>
        <begin position="369"/>
        <end position="393"/>
    </location>
</feature>
<reference evidence="3" key="1">
    <citation type="submission" date="2020-03" db="EMBL/GenBank/DDBJ databases">
        <title>Castanea mollissima Vanexum genome sequencing.</title>
        <authorList>
            <person name="Staton M."/>
        </authorList>
    </citation>
    <scope>NUCLEOTIDE SEQUENCE</scope>
    <source>
        <tissue evidence="3">Leaf</tissue>
    </source>
</reference>
<feature type="compositionally biased region" description="Polar residues" evidence="2">
    <location>
        <begin position="13"/>
        <end position="23"/>
    </location>
</feature>
<feature type="region of interest" description="Disordered" evidence="2">
    <location>
        <begin position="1"/>
        <end position="40"/>
    </location>
</feature>
<name>A0A8J4R505_9ROSI</name>
<evidence type="ECO:0000313" key="4">
    <source>
        <dbReference type="Proteomes" id="UP000737018"/>
    </source>
</evidence>
<keyword evidence="1" id="KW-0175">Coiled coil</keyword>
<keyword evidence="4" id="KW-1185">Reference proteome</keyword>
<proteinExistence type="predicted"/>
<dbReference type="Proteomes" id="UP000737018">
    <property type="component" value="Unassembled WGS sequence"/>
</dbReference>
<protein>
    <recommendedName>
        <fullName evidence="5">Transposase, Ptta/En/Spm, plant</fullName>
    </recommendedName>
</protein>
<evidence type="ECO:0008006" key="5">
    <source>
        <dbReference type="Google" id="ProtNLM"/>
    </source>
</evidence>
<feature type="compositionally biased region" description="Basic residues" evidence="2">
    <location>
        <begin position="1"/>
        <end position="12"/>
    </location>
</feature>
<dbReference type="AlphaFoldDB" id="A0A8J4R505"/>
<accession>A0A8J4R505</accession>
<evidence type="ECO:0000256" key="2">
    <source>
        <dbReference type="SAM" id="MobiDB-lite"/>
    </source>
</evidence>
<dbReference type="InterPro" id="IPR004252">
    <property type="entry name" value="Probable_transposase_24"/>
</dbReference>
<feature type="compositionally biased region" description="Polar residues" evidence="2">
    <location>
        <begin position="380"/>
        <end position="393"/>
    </location>
</feature>
<dbReference type="Pfam" id="PF03004">
    <property type="entry name" value="Transposase_24"/>
    <property type="match status" value="1"/>
</dbReference>
<dbReference type="PANTHER" id="PTHR33144:SF25">
    <property type="entry name" value="DUF4216 DOMAIN-CONTAINING PROTEIN"/>
    <property type="match status" value="1"/>
</dbReference>
<feature type="coiled-coil region" evidence="1">
    <location>
        <begin position="306"/>
        <end position="350"/>
    </location>
</feature>
<gene>
    <name evidence="3" type="ORF">CMV_017386</name>
</gene>
<dbReference type="OrthoDB" id="1304102at2759"/>